<reference evidence="3 4" key="1">
    <citation type="journal article" date="2015" name="Int. J. Syst. Evol. Microbiol.">
        <title>Gemmobacter intermedius sp. nov., isolated from a white stork (Ciconia ciconia).</title>
        <authorList>
            <person name="Kampfer P."/>
            <person name="Jerzak L."/>
            <person name="Wilharm G."/>
            <person name="Golke J."/>
            <person name="Busse H.J."/>
            <person name="Glaeser S.P."/>
        </authorList>
    </citation>
    <scope>NUCLEOTIDE SEQUENCE [LARGE SCALE GENOMIC DNA]</scope>
    <source>
        <strain evidence="3 4">119/4</strain>
    </source>
</reference>
<dbReference type="GO" id="GO:0016791">
    <property type="term" value="F:phosphatase activity"/>
    <property type="evidence" value="ECO:0007669"/>
    <property type="project" value="TreeGrafter"/>
</dbReference>
<dbReference type="PROSITE" id="PS00175">
    <property type="entry name" value="PG_MUTASE"/>
    <property type="match status" value="1"/>
</dbReference>
<dbReference type="PANTHER" id="PTHR48100:SF1">
    <property type="entry name" value="HISTIDINE PHOSPHATASE FAMILY PROTEIN-RELATED"/>
    <property type="match status" value="1"/>
</dbReference>
<dbReference type="Pfam" id="PF00300">
    <property type="entry name" value="His_Phos_1"/>
    <property type="match status" value="1"/>
</dbReference>
<dbReference type="InterPro" id="IPR050275">
    <property type="entry name" value="PGM_Phosphatase"/>
</dbReference>
<gene>
    <name evidence="3" type="ORF">EP867_10505</name>
</gene>
<name>A0A3S3UBI7_9RHOB</name>
<dbReference type="OrthoDB" id="9781415at2"/>
<keyword evidence="4" id="KW-1185">Reference proteome</keyword>
<dbReference type="SMART" id="SM00855">
    <property type="entry name" value="PGAM"/>
    <property type="match status" value="1"/>
</dbReference>
<dbReference type="Proteomes" id="UP000287168">
    <property type="component" value="Unassembled WGS sequence"/>
</dbReference>
<dbReference type="EMBL" id="SBLC01000013">
    <property type="protein sequence ID" value="RWY40912.1"/>
    <property type="molecule type" value="Genomic_DNA"/>
</dbReference>
<dbReference type="SUPFAM" id="SSF53254">
    <property type="entry name" value="Phosphoglycerate mutase-like"/>
    <property type="match status" value="1"/>
</dbReference>
<comment type="caution">
    <text evidence="3">The sequence shown here is derived from an EMBL/GenBank/DDBJ whole genome shotgun (WGS) entry which is preliminary data.</text>
</comment>
<dbReference type="InterPro" id="IPR001345">
    <property type="entry name" value="PG/BPGM_mutase_AS"/>
</dbReference>
<organism evidence="3 4">
    <name type="scientific">Falsigemmobacter intermedius</name>
    <dbReference type="NCBI Taxonomy" id="1553448"/>
    <lineage>
        <taxon>Bacteria</taxon>
        <taxon>Pseudomonadati</taxon>
        <taxon>Pseudomonadota</taxon>
        <taxon>Alphaproteobacteria</taxon>
        <taxon>Rhodobacterales</taxon>
        <taxon>Paracoccaceae</taxon>
        <taxon>Falsigemmobacter</taxon>
    </lineage>
</organism>
<dbReference type="RefSeq" id="WP_128488928.1">
    <property type="nucleotide sequence ID" value="NZ_JBHLXB010000003.1"/>
</dbReference>
<evidence type="ECO:0000256" key="2">
    <source>
        <dbReference type="ARBA" id="ARBA00023235"/>
    </source>
</evidence>
<accession>A0A3S3UBI7</accession>
<sequence length="185" mass="19565">MSLPQKAFVLIRHGQTDANRDGVIAGRTEAMLTGTGRAAAAALSARPWPREIRVFCSPQQRAKDTAALIFPGHSLTAHPGLRERDWGLFEGRPLSEQPPRLSHPSGGEAWEEMLARVALALRDCLGAAGPALPVLVAHSGVIRAARALTGGDYGGASPPNTTPLLFTPRTSGGFEETVFDGKTPL</sequence>
<dbReference type="GO" id="GO:0005737">
    <property type="term" value="C:cytoplasm"/>
    <property type="evidence" value="ECO:0007669"/>
    <property type="project" value="TreeGrafter"/>
</dbReference>
<evidence type="ECO:0000313" key="3">
    <source>
        <dbReference type="EMBL" id="RWY40912.1"/>
    </source>
</evidence>
<dbReference type="AlphaFoldDB" id="A0A3S3UBI7"/>
<evidence type="ECO:0000313" key="4">
    <source>
        <dbReference type="Proteomes" id="UP000287168"/>
    </source>
</evidence>
<dbReference type="Gene3D" id="3.40.50.1240">
    <property type="entry name" value="Phosphoglycerate mutase-like"/>
    <property type="match status" value="1"/>
</dbReference>
<dbReference type="CDD" id="cd07067">
    <property type="entry name" value="HP_PGM_like"/>
    <property type="match status" value="1"/>
</dbReference>
<dbReference type="InterPro" id="IPR013078">
    <property type="entry name" value="His_Pase_superF_clade-1"/>
</dbReference>
<keyword evidence="2" id="KW-0413">Isomerase</keyword>
<dbReference type="InterPro" id="IPR029033">
    <property type="entry name" value="His_PPase_superfam"/>
</dbReference>
<proteinExistence type="predicted"/>
<dbReference type="PANTHER" id="PTHR48100">
    <property type="entry name" value="BROAD-SPECIFICITY PHOSPHATASE YOR283W-RELATED"/>
    <property type="match status" value="1"/>
</dbReference>
<protein>
    <submittedName>
        <fullName evidence="3">Histidine phosphatase family protein</fullName>
    </submittedName>
</protein>
<evidence type="ECO:0000256" key="1">
    <source>
        <dbReference type="ARBA" id="ARBA00023152"/>
    </source>
</evidence>
<keyword evidence="1" id="KW-0324">Glycolysis</keyword>